<evidence type="ECO:0000313" key="4">
    <source>
        <dbReference type="EMBL" id="CAH1110099.1"/>
    </source>
</evidence>
<feature type="coiled-coil region" evidence="2">
    <location>
        <begin position="87"/>
        <end position="119"/>
    </location>
</feature>
<evidence type="ECO:0000256" key="1">
    <source>
        <dbReference type="PROSITE-ProRule" id="PRU00191"/>
    </source>
</evidence>
<sequence>MLQQILRDMYVDPEILAELDEDQKQTLFCKMREEQIRRWKNWTDKLGDEPVKQELKTAHKKVNFLLGTDGEPWVWVMGEHKDDRTIEEILRKEASKEARKLAEKETEKLREEVRKEMKAQLIEDYVDLTPKIEENLPKLSINDDMDIYCSVEEIRSKMHSKSVHYTNSNNNNNNYSLIDYPTKITKKIDDSAEQKSTQKVSQKVALWEQKLLSDKTSEIFQKIQIKQQQCAKEAEEEENMKELEWREQERKAKEAELQIREIARRAREEHKLNSSFQIDTPLNTVNLGVPPGRNAVIEWYRSKERKRFAGLDSSNNVMPWFHGLITRQEAETLLLDQPCGTFLVRLSEKIWGYVISYRAQEKCKHYLVNAEQNYIVVGNNQKEYNSIGDVISFHVKFPLTGGETLQFPCPRNSTAALEELFKEI</sequence>
<dbReference type="AlphaFoldDB" id="A0A9P0CXH0"/>
<dbReference type="Pfam" id="PF00017">
    <property type="entry name" value="SH2"/>
    <property type="match status" value="1"/>
</dbReference>
<dbReference type="InterPro" id="IPR036860">
    <property type="entry name" value="SH2_dom_sf"/>
</dbReference>
<dbReference type="PROSITE" id="PS50001">
    <property type="entry name" value="SH2"/>
    <property type="match status" value="1"/>
</dbReference>
<dbReference type="PANTHER" id="PTHR14388:SF17">
    <property type="entry name" value="SH2 DOMAIN-CONTAINING PROTEIN"/>
    <property type="match status" value="1"/>
</dbReference>
<accession>A0A9P0CXH0</accession>
<feature type="domain" description="SH2" evidence="3">
    <location>
        <begin position="320"/>
        <end position="409"/>
    </location>
</feature>
<dbReference type="EMBL" id="OV651816">
    <property type="protein sequence ID" value="CAH1110099.1"/>
    <property type="molecule type" value="Genomic_DNA"/>
</dbReference>
<evidence type="ECO:0000259" key="3">
    <source>
        <dbReference type="PROSITE" id="PS50001"/>
    </source>
</evidence>
<keyword evidence="2" id="KW-0175">Coiled coil</keyword>
<proteinExistence type="predicted"/>
<dbReference type="SMART" id="SM00252">
    <property type="entry name" value="SH2"/>
    <property type="match status" value="1"/>
</dbReference>
<dbReference type="SUPFAM" id="SSF55550">
    <property type="entry name" value="SH2 domain"/>
    <property type="match status" value="1"/>
</dbReference>
<name>A0A9P0CXH0_9CUCU</name>
<evidence type="ECO:0000256" key="2">
    <source>
        <dbReference type="SAM" id="Coils"/>
    </source>
</evidence>
<gene>
    <name evidence="4" type="ORF">PSYICH_LOCUS10051</name>
</gene>
<evidence type="ECO:0000313" key="5">
    <source>
        <dbReference type="Proteomes" id="UP001153636"/>
    </source>
</evidence>
<dbReference type="PRINTS" id="PR00401">
    <property type="entry name" value="SH2DOMAIN"/>
</dbReference>
<dbReference type="GO" id="GO:0005737">
    <property type="term" value="C:cytoplasm"/>
    <property type="evidence" value="ECO:0007669"/>
    <property type="project" value="TreeGrafter"/>
</dbReference>
<dbReference type="Gene3D" id="3.30.505.10">
    <property type="entry name" value="SH2 domain"/>
    <property type="match status" value="1"/>
</dbReference>
<dbReference type="OrthoDB" id="10003345at2759"/>
<dbReference type="PANTHER" id="PTHR14388">
    <property type="entry name" value="T CELL-SPECIFIC ADAPTER PROTEIN TSAD"/>
    <property type="match status" value="1"/>
</dbReference>
<dbReference type="Proteomes" id="UP001153636">
    <property type="component" value="Chromosome 4"/>
</dbReference>
<keyword evidence="5" id="KW-1185">Reference proteome</keyword>
<reference evidence="4" key="1">
    <citation type="submission" date="2022-01" db="EMBL/GenBank/DDBJ databases">
        <authorList>
            <person name="King R."/>
        </authorList>
    </citation>
    <scope>NUCLEOTIDE SEQUENCE</scope>
</reference>
<protein>
    <recommendedName>
        <fullName evidence="3">SH2 domain-containing protein</fullName>
    </recommendedName>
</protein>
<feature type="coiled-coil region" evidence="2">
    <location>
        <begin position="231"/>
        <end position="272"/>
    </location>
</feature>
<organism evidence="4 5">
    <name type="scientific">Psylliodes chrysocephalus</name>
    <dbReference type="NCBI Taxonomy" id="3402493"/>
    <lineage>
        <taxon>Eukaryota</taxon>
        <taxon>Metazoa</taxon>
        <taxon>Ecdysozoa</taxon>
        <taxon>Arthropoda</taxon>
        <taxon>Hexapoda</taxon>
        <taxon>Insecta</taxon>
        <taxon>Pterygota</taxon>
        <taxon>Neoptera</taxon>
        <taxon>Endopterygota</taxon>
        <taxon>Coleoptera</taxon>
        <taxon>Polyphaga</taxon>
        <taxon>Cucujiformia</taxon>
        <taxon>Chrysomeloidea</taxon>
        <taxon>Chrysomelidae</taxon>
        <taxon>Galerucinae</taxon>
        <taxon>Alticini</taxon>
        <taxon>Psylliodes</taxon>
    </lineage>
</organism>
<dbReference type="InterPro" id="IPR000980">
    <property type="entry name" value="SH2"/>
</dbReference>
<keyword evidence="1" id="KW-0727">SH2 domain</keyword>